<comment type="caution">
    <text evidence="1">The sequence shown here is derived from an EMBL/GenBank/DDBJ whole genome shotgun (WGS) entry which is preliminary data.</text>
</comment>
<reference evidence="1" key="1">
    <citation type="submission" date="2022-01" db="EMBL/GenBank/DDBJ databases">
        <authorList>
            <person name="Wang Y."/>
        </authorList>
    </citation>
    <scope>NUCLEOTIDE SEQUENCE</scope>
    <source>
        <strain evidence="1">WB101</strain>
    </source>
</reference>
<proteinExistence type="predicted"/>
<protein>
    <submittedName>
        <fullName evidence="1">PhoPQ-activated pathogenicity-related family protein</fullName>
    </submittedName>
</protein>
<dbReference type="Pfam" id="PF10142">
    <property type="entry name" value="PhoPQ_related"/>
    <property type="match status" value="1"/>
</dbReference>
<accession>A0ABS9KD36</accession>
<dbReference type="EMBL" id="JAKLWS010000009">
    <property type="protein sequence ID" value="MCG2588761.1"/>
    <property type="molecule type" value="Genomic_DNA"/>
</dbReference>
<dbReference type="InterPro" id="IPR009199">
    <property type="entry name" value="PhoPQ-act_pathogen-rel_PqaA"/>
</dbReference>
<evidence type="ECO:0000313" key="2">
    <source>
        <dbReference type="Proteomes" id="UP001165366"/>
    </source>
</evidence>
<dbReference type="Gene3D" id="3.40.50.1820">
    <property type="entry name" value="alpha/beta hydrolase"/>
    <property type="match status" value="1"/>
</dbReference>
<gene>
    <name evidence="1" type="ORF">L6773_09300</name>
</gene>
<dbReference type="PIRSF" id="PIRSF014728">
    <property type="entry name" value="PqaA"/>
    <property type="match status" value="1"/>
</dbReference>
<dbReference type="PROSITE" id="PS51257">
    <property type="entry name" value="PROKAR_LIPOPROTEIN"/>
    <property type="match status" value="1"/>
</dbReference>
<name>A0ABS9KD36_9BACT</name>
<dbReference type="PANTHER" id="PTHR31497:SF0">
    <property type="entry name" value="AUTOCRINE PROLIFERATION REPRESSOR PROTEIN A"/>
    <property type="match status" value="1"/>
</dbReference>
<dbReference type="Proteomes" id="UP001165366">
    <property type="component" value="Unassembled WGS sequence"/>
</dbReference>
<keyword evidence="2" id="KW-1185">Reference proteome</keyword>
<evidence type="ECO:0000313" key="1">
    <source>
        <dbReference type="EMBL" id="MCG2588761.1"/>
    </source>
</evidence>
<organism evidence="1 2">
    <name type="scientific">Rhodohalobacter sulfatireducens</name>
    <dbReference type="NCBI Taxonomy" id="2911366"/>
    <lineage>
        <taxon>Bacteria</taxon>
        <taxon>Pseudomonadati</taxon>
        <taxon>Balneolota</taxon>
        <taxon>Balneolia</taxon>
        <taxon>Balneolales</taxon>
        <taxon>Balneolaceae</taxon>
        <taxon>Rhodohalobacter</taxon>
    </lineage>
</organism>
<dbReference type="InterPro" id="IPR029058">
    <property type="entry name" value="AB_hydrolase_fold"/>
</dbReference>
<dbReference type="RefSeq" id="WP_237853671.1">
    <property type="nucleotide sequence ID" value="NZ_JAKLWS010000009.1"/>
</dbReference>
<dbReference type="SUPFAM" id="SSF53474">
    <property type="entry name" value="alpha/beta-Hydrolases"/>
    <property type="match status" value="1"/>
</dbReference>
<reference evidence="1" key="2">
    <citation type="submission" date="2024-05" db="EMBL/GenBank/DDBJ databases">
        <title>Rhodohalobacter halophilus gen. nov., sp. nov., a moderately halophilic member of the family Balneolaceae.</title>
        <authorList>
            <person name="Xia J."/>
        </authorList>
    </citation>
    <scope>NUCLEOTIDE SEQUENCE</scope>
    <source>
        <strain evidence="1">WB101</strain>
    </source>
</reference>
<dbReference type="PANTHER" id="PTHR31497">
    <property type="entry name" value="AUTOCRINE PROLIFERATION REPRESSOR PROTEIN A"/>
    <property type="match status" value="1"/>
</dbReference>
<sequence>MIRFKPIYLLLGLIFLLSSCTTEEQKPKNPFEAYLSEVDPAYDYELERTINEEDFTVYVVKMVSQTWLNEEIVDESEWWHWLTIVVPNQVEHTTGLLFIGGGDRDDSAPESANPIIQNAALATNSVTAYLHNIPFQPLTFLNDNRMDDRVEDEIIAYGWRQFLEGGSEDEDADWLSRLPMTAAAQRAMDTVTDFVQNQHSTSVDSFVVTGASKRGWTTWTTGIFDDRVIAIAPIVIDLLNLEPSFTHHWRAYGEWSPAIEDYEDEQIMDWQFSEEYDRMLDLIDPISYRDSLDMPKYIINAASDEFFLPDSWQFYWNELPSPKYLRYVPNAGHSLENTDVPESFISYYNHVINDRSIPDFNWTADTTGFQIQLDPNNLPDELMLWNAHNPDDRDFRLYVIDRIWLARNLQVPEDGNMFIEIDTPEDGYTAWFVEATYKADSELPFKQTTGVVVTPNTYPFEPFAPSDSLGSVAIGE</sequence>